<keyword evidence="3" id="KW-0238">DNA-binding</keyword>
<dbReference type="Gene3D" id="1.10.10.10">
    <property type="entry name" value="Winged helix-like DNA-binding domain superfamily/Winged helix DNA-binding domain"/>
    <property type="match status" value="1"/>
</dbReference>
<keyword evidence="7" id="KW-1185">Reference proteome</keyword>
<evidence type="ECO:0000313" key="6">
    <source>
        <dbReference type="EMBL" id="VVE37822.1"/>
    </source>
</evidence>
<dbReference type="Pfam" id="PF00126">
    <property type="entry name" value="HTH_1"/>
    <property type="match status" value="1"/>
</dbReference>
<dbReference type="PRINTS" id="PR00039">
    <property type="entry name" value="HTHLYSR"/>
</dbReference>
<name>A0A5E4XP48_9BURK</name>
<protein>
    <submittedName>
        <fullName evidence="6">LysR family transcriptional regulator</fullName>
    </submittedName>
</protein>
<reference evidence="6 7" key="1">
    <citation type="submission" date="2019-08" db="EMBL/GenBank/DDBJ databases">
        <authorList>
            <person name="Peeters C."/>
        </authorList>
    </citation>
    <scope>NUCLEOTIDE SEQUENCE [LARGE SCALE GENOMIC DNA]</scope>
    <source>
        <strain evidence="6 7">LMG 31011</strain>
    </source>
</reference>
<dbReference type="SUPFAM" id="SSF46785">
    <property type="entry name" value="Winged helix' DNA-binding domain"/>
    <property type="match status" value="1"/>
</dbReference>
<sequence>MTDLMKSLDIEAVQAFVLTADLQSFTRAAEVLDTTQSAVSVKIKRLEEALGRKLLERTPRRVRLSSDGSTFLDGARMLVAAHQGAMEVFAPKQRRMLLGISHHIVGAELPQLLRHVGRADPGLTLDIRVAASRELLAAFDDGDIDVAIVLRHDSRRQDGKVILQERFGWFGAPDFEHRAGEPVRIATQPQPCSVRAMALRSLDASGVAWTEAFVGGGVNTIGAAVSAGLGVAALGRRVAPRGTVDMAARLGLPALPARDVVLYTHLRDAQSKAALQSLTAALRSTVGR</sequence>
<evidence type="ECO:0000256" key="3">
    <source>
        <dbReference type="ARBA" id="ARBA00023125"/>
    </source>
</evidence>
<feature type="domain" description="HTH lysR-type" evidence="5">
    <location>
        <begin position="8"/>
        <end position="65"/>
    </location>
</feature>
<keyword evidence="4" id="KW-0804">Transcription</keyword>
<comment type="similarity">
    <text evidence="1">Belongs to the LysR transcriptional regulatory family.</text>
</comment>
<evidence type="ECO:0000256" key="2">
    <source>
        <dbReference type="ARBA" id="ARBA00023015"/>
    </source>
</evidence>
<dbReference type="AlphaFoldDB" id="A0A5E4XP48"/>
<evidence type="ECO:0000313" key="7">
    <source>
        <dbReference type="Proteomes" id="UP000366819"/>
    </source>
</evidence>
<dbReference type="InterPro" id="IPR036390">
    <property type="entry name" value="WH_DNA-bd_sf"/>
</dbReference>
<dbReference type="InterPro" id="IPR036388">
    <property type="entry name" value="WH-like_DNA-bd_sf"/>
</dbReference>
<evidence type="ECO:0000259" key="5">
    <source>
        <dbReference type="PROSITE" id="PS50931"/>
    </source>
</evidence>
<dbReference type="Proteomes" id="UP000366819">
    <property type="component" value="Unassembled WGS sequence"/>
</dbReference>
<proteinExistence type="inferred from homology"/>
<dbReference type="Pfam" id="PF03466">
    <property type="entry name" value="LysR_substrate"/>
    <property type="match status" value="1"/>
</dbReference>
<evidence type="ECO:0000256" key="1">
    <source>
        <dbReference type="ARBA" id="ARBA00009437"/>
    </source>
</evidence>
<dbReference type="PROSITE" id="PS50931">
    <property type="entry name" value="HTH_LYSR"/>
    <property type="match status" value="1"/>
</dbReference>
<dbReference type="GO" id="GO:0003677">
    <property type="term" value="F:DNA binding"/>
    <property type="evidence" value="ECO:0007669"/>
    <property type="project" value="UniProtKB-KW"/>
</dbReference>
<dbReference type="InterPro" id="IPR050176">
    <property type="entry name" value="LTTR"/>
</dbReference>
<dbReference type="PANTHER" id="PTHR30579">
    <property type="entry name" value="TRANSCRIPTIONAL REGULATOR"/>
    <property type="match status" value="1"/>
</dbReference>
<evidence type="ECO:0000256" key="4">
    <source>
        <dbReference type="ARBA" id="ARBA00023163"/>
    </source>
</evidence>
<dbReference type="EMBL" id="CABPSN010000006">
    <property type="protein sequence ID" value="VVE37822.1"/>
    <property type="molecule type" value="Genomic_DNA"/>
</dbReference>
<dbReference type="FunFam" id="1.10.10.10:FF:000001">
    <property type="entry name" value="LysR family transcriptional regulator"/>
    <property type="match status" value="1"/>
</dbReference>
<accession>A0A5E4XP48</accession>
<gene>
    <name evidence="6" type="ORF">PAQ31011_04016</name>
</gene>
<dbReference type="InterPro" id="IPR000847">
    <property type="entry name" value="LysR_HTH_N"/>
</dbReference>
<dbReference type="InterPro" id="IPR005119">
    <property type="entry name" value="LysR_subst-bd"/>
</dbReference>
<dbReference type="Gene3D" id="3.40.190.10">
    <property type="entry name" value="Periplasmic binding protein-like II"/>
    <property type="match status" value="2"/>
</dbReference>
<organism evidence="6 7">
    <name type="scientific">Pandoraea aquatica</name>
    <dbReference type="NCBI Taxonomy" id="2508290"/>
    <lineage>
        <taxon>Bacteria</taxon>
        <taxon>Pseudomonadati</taxon>
        <taxon>Pseudomonadota</taxon>
        <taxon>Betaproteobacteria</taxon>
        <taxon>Burkholderiales</taxon>
        <taxon>Burkholderiaceae</taxon>
        <taxon>Pandoraea</taxon>
    </lineage>
</organism>
<dbReference type="PANTHER" id="PTHR30579:SF7">
    <property type="entry name" value="HTH-TYPE TRANSCRIPTIONAL REGULATOR LRHA-RELATED"/>
    <property type="match status" value="1"/>
</dbReference>
<keyword evidence="2" id="KW-0805">Transcription regulation</keyword>
<dbReference type="GO" id="GO:0003700">
    <property type="term" value="F:DNA-binding transcription factor activity"/>
    <property type="evidence" value="ECO:0007669"/>
    <property type="project" value="InterPro"/>
</dbReference>
<dbReference type="SUPFAM" id="SSF53850">
    <property type="entry name" value="Periplasmic binding protein-like II"/>
    <property type="match status" value="1"/>
</dbReference>